<dbReference type="STRING" id="1255043.TVNIR_3853"/>
<dbReference type="Proteomes" id="UP000010809">
    <property type="component" value="Chromosome"/>
</dbReference>
<evidence type="ECO:0000313" key="2">
    <source>
        <dbReference type="EMBL" id="AGA35477.1"/>
    </source>
</evidence>
<protein>
    <recommendedName>
        <fullName evidence="1">DUF5615 domain-containing protein</fullName>
    </recommendedName>
</protein>
<sequence>MRIWVDAQLSPHLAPWLTERFGIEAYSVRRLGYRDATDEAIFAAAREADAVVMTKDRDFLNLLDAQGPPPRVIWITMGNTSNARMRAVLDSVFLEALASLRQGEAMVEITDLMP</sequence>
<dbReference type="EMBL" id="CP003989">
    <property type="protein sequence ID" value="AGA35477.1"/>
    <property type="molecule type" value="Genomic_DNA"/>
</dbReference>
<dbReference type="InterPro" id="IPR041049">
    <property type="entry name" value="DUF5615"/>
</dbReference>
<name>L0E2J6_THIND</name>
<dbReference type="HOGENOM" id="CLU_150003_3_1_6"/>
<evidence type="ECO:0000313" key="3">
    <source>
        <dbReference type="Proteomes" id="UP000010809"/>
    </source>
</evidence>
<accession>L0E2J6</accession>
<dbReference type="KEGG" id="tni:TVNIR_3853"/>
<feature type="domain" description="DUF5615" evidence="1">
    <location>
        <begin position="1"/>
        <end position="106"/>
    </location>
</feature>
<reference evidence="2" key="1">
    <citation type="submission" date="2015-12" db="EMBL/GenBank/DDBJ databases">
        <authorList>
            <person name="Tikhonova T.V."/>
            <person name="Pavlov A.R."/>
            <person name="Beletsky A.V."/>
            <person name="Mardanov A.V."/>
            <person name="Sorokin D.Y."/>
            <person name="Ravin N.V."/>
            <person name="Popov V.O."/>
        </authorList>
    </citation>
    <scope>NUCLEOTIDE SEQUENCE</scope>
    <source>
        <strain evidence="2">DSM 14787</strain>
    </source>
</reference>
<proteinExistence type="predicted"/>
<dbReference type="eggNOG" id="COG4634">
    <property type="taxonomic scope" value="Bacteria"/>
</dbReference>
<organism evidence="2 3">
    <name type="scientific">Thioalkalivibrio nitratireducens (strain DSM 14787 / UNIQEM 213 / ALEN2)</name>
    <dbReference type="NCBI Taxonomy" id="1255043"/>
    <lineage>
        <taxon>Bacteria</taxon>
        <taxon>Pseudomonadati</taxon>
        <taxon>Pseudomonadota</taxon>
        <taxon>Gammaproteobacteria</taxon>
        <taxon>Chromatiales</taxon>
        <taxon>Ectothiorhodospiraceae</taxon>
        <taxon>Thioalkalivibrio</taxon>
    </lineage>
</organism>
<dbReference type="AlphaFoldDB" id="L0E2J6"/>
<dbReference type="PATRIC" id="fig|1255043.3.peg.3888"/>
<keyword evidence="3" id="KW-1185">Reference proteome</keyword>
<evidence type="ECO:0000259" key="1">
    <source>
        <dbReference type="Pfam" id="PF18480"/>
    </source>
</evidence>
<gene>
    <name evidence="2" type="ordered locus">TVNIR_3853</name>
</gene>
<dbReference type="Pfam" id="PF18480">
    <property type="entry name" value="DUF5615"/>
    <property type="match status" value="1"/>
</dbReference>
<dbReference type="OrthoDB" id="27473at2"/>
<dbReference type="RefSeq" id="WP_015260569.1">
    <property type="nucleotide sequence ID" value="NC_019902.2"/>
</dbReference>